<name>A0A1D7TJ97_9BACT</name>
<evidence type="ECO:0008006" key="3">
    <source>
        <dbReference type="Google" id="ProtNLM"/>
    </source>
</evidence>
<sequence length="140" mass="16540">MAMWLYQIDQKNWNPARYRLEIWESERWVWHVGKIVHHGEEMNPGDTVVFFCAPSTGAEPGFYGWAIVLEWKEDSQYIYFRPTSPSDYLKMVPWWDTNAKNIADKIRGKFKQGTLWFIPQDLAKEINEGIHQWIGGIGTF</sequence>
<dbReference type="Proteomes" id="UP000094609">
    <property type="component" value="Chromosome"/>
</dbReference>
<dbReference type="STRING" id="1193502.SHALO_1222"/>
<accession>A0A1D7TJ97</accession>
<dbReference type="KEGG" id="shal:SHALO_1222"/>
<dbReference type="AlphaFoldDB" id="A0A1D7TJ97"/>
<organism evidence="1 2">
    <name type="scientific">Sulfurospirillum halorespirans DSM 13726</name>
    <dbReference type="NCBI Taxonomy" id="1193502"/>
    <lineage>
        <taxon>Bacteria</taxon>
        <taxon>Pseudomonadati</taxon>
        <taxon>Campylobacterota</taxon>
        <taxon>Epsilonproteobacteria</taxon>
        <taxon>Campylobacterales</taxon>
        <taxon>Sulfurospirillaceae</taxon>
        <taxon>Sulfurospirillum</taxon>
    </lineage>
</organism>
<evidence type="ECO:0000313" key="1">
    <source>
        <dbReference type="EMBL" id="AOO65000.1"/>
    </source>
</evidence>
<protein>
    <recommendedName>
        <fullName evidence="3">EVE domain-containing protein</fullName>
    </recommendedName>
</protein>
<evidence type="ECO:0000313" key="2">
    <source>
        <dbReference type="Proteomes" id="UP000094609"/>
    </source>
</evidence>
<reference evidence="2" key="1">
    <citation type="submission" date="2016-08" db="EMBL/GenBank/DDBJ databases">
        <title>Complete genome sequence of the organohalide-respiring Epsilonproteobacterium Sulfurospirillum halorespirans.</title>
        <authorList>
            <person name="Goris T."/>
            <person name="Zimmermann J."/>
            <person name="Schenz B."/>
            <person name="Lemos M."/>
            <person name="Hackermueller J."/>
            <person name="Diekert G."/>
        </authorList>
    </citation>
    <scope>NUCLEOTIDE SEQUENCE [LARGE SCALE GENOMIC DNA]</scope>
    <source>
        <strain>DSM 13726</strain>
        <strain evidence="2">PCE-M2</strain>
    </source>
</reference>
<proteinExistence type="predicted"/>
<keyword evidence="2" id="KW-1185">Reference proteome</keyword>
<gene>
    <name evidence="1" type="ORF">SHALO_1222</name>
</gene>
<dbReference type="EMBL" id="CP017111">
    <property type="protein sequence ID" value="AOO65000.1"/>
    <property type="molecule type" value="Genomic_DNA"/>
</dbReference>
<dbReference type="RefSeq" id="WP_069477818.1">
    <property type="nucleotide sequence ID" value="NZ_CP017111.1"/>
</dbReference>